<dbReference type="AlphaFoldDB" id="A0A1G2B384"/>
<dbReference type="PANTHER" id="PTHR36966">
    <property type="entry name" value="REP-ASSOCIATED TYROSINE TRANSPOSASE"/>
    <property type="match status" value="1"/>
</dbReference>
<evidence type="ECO:0000259" key="1">
    <source>
        <dbReference type="SMART" id="SM01321"/>
    </source>
</evidence>
<feature type="domain" description="Transposase IS200-like" evidence="1">
    <location>
        <begin position="8"/>
        <end position="157"/>
    </location>
</feature>
<dbReference type="SUPFAM" id="SSF143422">
    <property type="entry name" value="Transposase IS200-like"/>
    <property type="match status" value="1"/>
</dbReference>
<dbReference type="GO" id="GO:0006313">
    <property type="term" value="P:DNA transposition"/>
    <property type="evidence" value="ECO:0007669"/>
    <property type="project" value="InterPro"/>
</dbReference>
<dbReference type="SMART" id="SM01321">
    <property type="entry name" value="Y1_Tnp"/>
    <property type="match status" value="1"/>
</dbReference>
<evidence type="ECO:0000313" key="3">
    <source>
        <dbReference type="Proteomes" id="UP000179164"/>
    </source>
</evidence>
<dbReference type="PANTHER" id="PTHR36966:SF1">
    <property type="entry name" value="REP-ASSOCIATED TYROSINE TRANSPOSASE"/>
    <property type="match status" value="1"/>
</dbReference>
<dbReference type="InterPro" id="IPR002686">
    <property type="entry name" value="Transposase_17"/>
</dbReference>
<dbReference type="InterPro" id="IPR036515">
    <property type="entry name" value="Transposase_17_sf"/>
</dbReference>
<dbReference type="Proteomes" id="UP000179164">
    <property type="component" value="Unassembled WGS sequence"/>
</dbReference>
<comment type="caution">
    <text evidence="2">The sequence shown here is derived from an EMBL/GenBank/DDBJ whole genome shotgun (WGS) entry which is preliminary data.</text>
</comment>
<gene>
    <name evidence="2" type="ORF">A2898_05790</name>
</gene>
<dbReference type="GO" id="GO:0043565">
    <property type="term" value="F:sequence-specific DNA binding"/>
    <property type="evidence" value="ECO:0007669"/>
    <property type="project" value="TreeGrafter"/>
</dbReference>
<organism evidence="2 3">
    <name type="scientific">Candidatus Kerfeldbacteria bacterium RIFCSPLOWO2_01_FULL_48_11</name>
    <dbReference type="NCBI Taxonomy" id="1798543"/>
    <lineage>
        <taxon>Bacteria</taxon>
        <taxon>Candidatus Kerfeldiibacteriota</taxon>
    </lineage>
</organism>
<dbReference type="Gene3D" id="3.30.70.1290">
    <property type="entry name" value="Transposase IS200-like"/>
    <property type="match status" value="1"/>
</dbReference>
<dbReference type="GO" id="GO:0004803">
    <property type="term" value="F:transposase activity"/>
    <property type="evidence" value="ECO:0007669"/>
    <property type="project" value="InterPro"/>
</dbReference>
<reference evidence="2 3" key="1">
    <citation type="journal article" date="2016" name="Nat. Commun.">
        <title>Thousands of microbial genomes shed light on interconnected biogeochemical processes in an aquifer system.</title>
        <authorList>
            <person name="Anantharaman K."/>
            <person name="Brown C.T."/>
            <person name="Hug L.A."/>
            <person name="Sharon I."/>
            <person name="Castelle C.J."/>
            <person name="Probst A.J."/>
            <person name="Thomas B.C."/>
            <person name="Singh A."/>
            <person name="Wilkins M.J."/>
            <person name="Karaoz U."/>
            <person name="Brodie E.L."/>
            <person name="Williams K.H."/>
            <person name="Hubbard S.S."/>
            <person name="Banfield J.F."/>
        </authorList>
    </citation>
    <scope>NUCLEOTIDE SEQUENCE [LARGE SCALE GENOMIC DNA]</scope>
</reference>
<dbReference type="STRING" id="1798543.A2898_05790"/>
<sequence length="185" mass="21691">MTQRRIYLDQYPYFVTFRTRVDLKIFEDGEYAEMLSRIIFNAGRLKRFNILAYQIMPDHVHVLTCQQTPIIGAGDIHIPRARASASAIGKVYPIAPRDGCARGKNVSELIHGIKSYFATEIRQKFGINYSVLQPRFYSRTVNTDAYLYTVVEYIRFNPIKARLPKKYHHMPYQLMDTKLIKLLFY</sequence>
<name>A0A1G2B384_9BACT</name>
<protein>
    <recommendedName>
        <fullName evidence="1">Transposase IS200-like domain-containing protein</fullName>
    </recommendedName>
</protein>
<accession>A0A1G2B384</accession>
<evidence type="ECO:0000313" key="2">
    <source>
        <dbReference type="EMBL" id="OGY83663.1"/>
    </source>
</evidence>
<dbReference type="InterPro" id="IPR052715">
    <property type="entry name" value="RAYT_transposase"/>
</dbReference>
<dbReference type="EMBL" id="MHKE01000013">
    <property type="protein sequence ID" value="OGY83663.1"/>
    <property type="molecule type" value="Genomic_DNA"/>
</dbReference>
<proteinExistence type="predicted"/>